<evidence type="ECO:0000313" key="4">
    <source>
        <dbReference type="Proteomes" id="UP000198636"/>
    </source>
</evidence>
<accession>A0A1G5LGE3</accession>
<keyword evidence="4" id="KW-1185">Reference proteome</keyword>
<evidence type="ECO:0000256" key="1">
    <source>
        <dbReference type="SAM" id="Phobius"/>
    </source>
</evidence>
<dbReference type="STRING" id="1120976.SAMN03080606_04370"/>
<proteinExistence type="predicted"/>
<dbReference type="Gene3D" id="2.70.70.10">
    <property type="entry name" value="Glucose Permease (Domain IIA)"/>
    <property type="match status" value="1"/>
</dbReference>
<dbReference type="SUPFAM" id="SSF51261">
    <property type="entry name" value="Duplicated hybrid motif"/>
    <property type="match status" value="1"/>
</dbReference>
<dbReference type="AlphaFoldDB" id="A0A1G5LGE3"/>
<dbReference type="InterPro" id="IPR011055">
    <property type="entry name" value="Dup_hybrid_motif"/>
</dbReference>
<name>A0A1G5LGE3_9FIRM</name>
<dbReference type="OrthoDB" id="9809488at2"/>
<dbReference type="RefSeq" id="WP_091547735.1">
    <property type="nucleotide sequence ID" value="NZ_FMUS01000060.1"/>
</dbReference>
<sequence>MYYLYQFSKTAKYIGVVSLVATFFSDLMIFKLLCLFGLFAFVEIALNFSVFKCSVLQIIAIFIVNKNFGNEVPSVFNYKSEIEYTLPFEGKWVVINGCYTKEFSHSWDIPTQRYAYDFIILDEEGKSYRNEFNQCESYYCYDKNILAPADGIVVEISNDAKDSLIFKKGKFFSKSPHIAGNYIVIKHSKKEYSTFAHLKKDSITVKVGDSISRGDIIAKCGNTGNSTEPHLHFQLQTGQSFYNSAGLPIKFNNIKLTIAPNYERFDHRLSMPKEQILEGYISRGYNVAAG</sequence>
<dbReference type="InterPro" id="IPR050570">
    <property type="entry name" value="Cell_wall_metabolism_enzyme"/>
</dbReference>
<dbReference type="InterPro" id="IPR016047">
    <property type="entry name" value="M23ase_b-sheet_dom"/>
</dbReference>
<keyword evidence="1" id="KW-0812">Transmembrane</keyword>
<evidence type="ECO:0000259" key="2">
    <source>
        <dbReference type="Pfam" id="PF01551"/>
    </source>
</evidence>
<organism evidence="3 4">
    <name type="scientific">Alkaliphilus peptidifermentans DSM 18978</name>
    <dbReference type="NCBI Taxonomy" id="1120976"/>
    <lineage>
        <taxon>Bacteria</taxon>
        <taxon>Bacillati</taxon>
        <taxon>Bacillota</taxon>
        <taxon>Clostridia</taxon>
        <taxon>Peptostreptococcales</taxon>
        <taxon>Natronincolaceae</taxon>
        <taxon>Alkaliphilus</taxon>
    </lineage>
</organism>
<feature type="domain" description="M23ase beta-sheet core" evidence="2">
    <location>
        <begin position="142"/>
        <end position="240"/>
    </location>
</feature>
<dbReference type="Pfam" id="PF01551">
    <property type="entry name" value="Peptidase_M23"/>
    <property type="match status" value="1"/>
</dbReference>
<gene>
    <name evidence="3" type="ORF">SAMN03080606_04370</name>
</gene>
<dbReference type="Proteomes" id="UP000198636">
    <property type="component" value="Unassembled WGS sequence"/>
</dbReference>
<keyword evidence="1" id="KW-1133">Transmembrane helix</keyword>
<feature type="transmembrane region" description="Helical" evidence="1">
    <location>
        <begin position="12"/>
        <end position="38"/>
    </location>
</feature>
<evidence type="ECO:0000313" key="3">
    <source>
        <dbReference type="EMBL" id="SCZ11521.1"/>
    </source>
</evidence>
<dbReference type="GO" id="GO:0004222">
    <property type="term" value="F:metalloendopeptidase activity"/>
    <property type="evidence" value="ECO:0007669"/>
    <property type="project" value="TreeGrafter"/>
</dbReference>
<dbReference type="PANTHER" id="PTHR21666:SF270">
    <property type="entry name" value="MUREIN HYDROLASE ACTIVATOR ENVC"/>
    <property type="match status" value="1"/>
</dbReference>
<reference evidence="3 4" key="1">
    <citation type="submission" date="2016-10" db="EMBL/GenBank/DDBJ databases">
        <authorList>
            <person name="de Groot N.N."/>
        </authorList>
    </citation>
    <scope>NUCLEOTIDE SEQUENCE [LARGE SCALE GENOMIC DNA]</scope>
    <source>
        <strain evidence="3 4">DSM 18978</strain>
    </source>
</reference>
<keyword evidence="1" id="KW-0472">Membrane</keyword>
<dbReference type="EMBL" id="FMUS01000060">
    <property type="protein sequence ID" value="SCZ11521.1"/>
    <property type="molecule type" value="Genomic_DNA"/>
</dbReference>
<dbReference type="PANTHER" id="PTHR21666">
    <property type="entry name" value="PEPTIDASE-RELATED"/>
    <property type="match status" value="1"/>
</dbReference>
<protein>
    <submittedName>
        <fullName evidence="3">Peptidase family M23</fullName>
    </submittedName>
</protein>
<dbReference type="CDD" id="cd12797">
    <property type="entry name" value="M23_peptidase"/>
    <property type="match status" value="1"/>
</dbReference>